<evidence type="ECO:0008006" key="10">
    <source>
        <dbReference type="Google" id="ProtNLM"/>
    </source>
</evidence>
<dbReference type="EMBL" id="CABFNO020001273">
    <property type="protein sequence ID" value="CAG9976134.1"/>
    <property type="molecule type" value="Genomic_DNA"/>
</dbReference>
<dbReference type="GO" id="GO:0005506">
    <property type="term" value="F:iron ion binding"/>
    <property type="evidence" value="ECO:0007669"/>
    <property type="project" value="InterPro"/>
</dbReference>
<dbReference type="AlphaFoldDB" id="A0A9N9XUF7"/>
<dbReference type="InterPro" id="IPR050121">
    <property type="entry name" value="Cytochrome_P450_monoxygenase"/>
</dbReference>
<dbReference type="FunFam" id="1.10.630.10:FF:000050">
    <property type="entry name" value="Cytochrome P450 monooxygenase"/>
    <property type="match status" value="1"/>
</dbReference>
<evidence type="ECO:0000256" key="3">
    <source>
        <dbReference type="ARBA" id="ARBA00022617"/>
    </source>
</evidence>
<dbReference type="GO" id="GO:0016705">
    <property type="term" value="F:oxidoreductase activity, acting on paired donors, with incorporation or reduction of molecular oxygen"/>
    <property type="evidence" value="ECO:0007669"/>
    <property type="project" value="InterPro"/>
</dbReference>
<keyword evidence="5 6" id="KW-0408">Iron</keyword>
<dbReference type="InterPro" id="IPR017972">
    <property type="entry name" value="Cyt_P450_CS"/>
</dbReference>
<keyword evidence="7" id="KW-0560">Oxidoreductase</keyword>
<evidence type="ECO:0000313" key="9">
    <source>
        <dbReference type="Proteomes" id="UP000754883"/>
    </source>
</evidence>
<evidence type="ECO:0000256" key="7">
    <source>
        <dbReference type="RuleBase" id="RU000461"/>
    </source>
</evidence>
<keyword evidence="4 6" id="KW-0479">Metal-binding</keyword>
<comment type="caution">
    <text evidence="8">The sequence shown here is derived from an EMBL/GenBank/DDBJ whole genome shotgun (WGS) entry which is preliminary data.</text>
</comment>
<dbReference type="SUPFAM" id="SSF48264">
    <property type="entry name" value="Cytochrome P450"/>
    <property type="match status" value="1"/>
</dbReference>
<protein>
    <recommendedName>
        <fullName evidence="10">Cytochrome P450</fullName>
    </recommendedName>
</protein>
<dbReference type="PANTHER" id="PTHR24305">
    <property type="entry name" value="CYTOCHROME P450"/>
    <property type="match status" value="1"/>
</dbReference>
<dbReference type="Proteomes" id="UP000754883">
    <property type="component" value="Unassembled WGS sequence"/>
</dbReference>
<dbReference type="OrthoDB" id="3934656at2759"/>
<dbReference type="PANTHER" id="PTHR24305:SF232">
    <property type="entry name" value="P450, PUTATIVE (EUROFUNG)-RELATED"/>
    <property type="match status" value="1"/>
</dbReference>
<organism evidence="8 9">
    <name type="scientific">Clonostachys byssicola</name>
    <dbReference type="NCBI Taxonomy" id="160290"/>
    <lineage>
        <taxon>Eukaryota</taxon>
        <taxon>Fungi</taxon>
        <taxon>Dikarya</taxon>
        <taxon>Ascomycota</taxon>
        <taxon>Pezizomycotina</taxon>
        <taxon>Sordariomycetes</taxon>
        <taxon>Hypocreomycetidae</taxon>
        <taxon>Hypocreales</taxon>
        <taxon>Bionectriaceae</taxon>
        <taxon>Clonostachys</taxon>
    </lineage>
</organism>
<reference evidence="9" key="1">
    <citation type="submission" date="2019-06" db="EMBL/GenBank/DDBJ databases">
        <authorList>
            <person name="Broberg M."/>
        </authorList>
    </citation>
    <scope>NUCLEOTIDE SEQUENCE [LARGE SCALE GENOMIC DNA]</scope>
</reference>
<dbReference type="Gene3D" id="1.10.630.10">
    <property type="entry name" value="Cytochrome P450"/>
    <property type="match status" value="1"/>
</dbReference>
<accession>A0A9N9XUF7</accession>
<keyword evidence="9" id="KW-1185">Reference proteome</keyword>
<evidence type="ECO:0000256" key="1">
    <source>
        <dbReference type="ARBA" id="ARBA00001971"/>
    </source>
</evidence>
<dbReference type="Pfam" id="PF00067">
    <property type="entry name" value="p450"/>
    <property type="match status" value="1"/>
</dbReference>
<evidence type="ECO:0000313" key="8">
    <source>
        <dbReference type="EMBL" id="CAG9976134.1"/>
    </source>
</evidence>
<reference evidence="8 9" key="2">
    <citation type="submission" date="2021-10" db="EMBL/GenBank/DDBJ databases">
        <authorList>
            <person name="Piombo E."/>
        </authorList>
    </citation>
    <scope>NUCLEOTIDE SEQUENCE [LARGE SCALE GENOMIC DNA]</scope>
</reference>
<dbReference type="GO" id="GO:0004497">
    <property type="term" value="F:monooxygenase activity"/>
    <property type="evidence" value="ECO:0007669"/>
    <property type="project" value="UniProtKB-KW"/>
</dbReference>
<dbReference type="PRINTS" id="PR00385">
    <property type="entry name" value="P450"/>
</dbReference>
<evidence type="ECO:0000256" key="5">
    <source>
        <dbReference type="ARBA" id="ARBA00023004"/>
    </source>
</evidence>
<dbReference type="GO" id="GO:0020037">
    <property type="term" value="F:heme binding"/>
    <property type="evidence" value="ECO:0007669"/>
    <property type="project" value="InterPro"/>
</dbReference>
<dbReference type="PROSITE" id="PS00086">
    <property type="entry name" value="CYTOCHROME_P450"/>
    <property type="match status" value="1"/>
</dbReference>
<name>A0A9N9XUF7_9HYPO</name>
<comment type="cofactor">
    <cofactor evidence="1 6">
        <name>heme</name>
        <dbReference type="ChEBI" id="CHEBI:30413"/>
    </cofactor>
</comment>
<evidence type="ECO:0000256" key="2">
    <source>
        <dbReference type="ARBA" id="ARBA00010617"/>
    </source>
</evidence>
<feature type="binding site" description="axial binding residue" evidence="6">
    <location>
        <position position="459"/>
    </location>
    <ligand>
        <name>heme</name>
        <dbReference type="ChEBI" id="CHEBI:30413"/>
    </ligand>
    <ligandPart>
        <name>Fe</name>
        <dbReference type="ChEBI" id="CHEBI:18248"/>
    </ligandPart>
</feature>
<evidence type="ECO:0000256" key="6">
    <source>
        <dbReference type="PIRSR" id="PIRSR602401-1"/>
    </source>
</evidence>
<sequence length="519" mass="58710">MLLNVSLPVLLWAIFALVTLHLVLNYFATGISRVPGPFLAKLSNLYRLVNVSRGDNQVSLESLHRKYGDNVRFGPRVVSIRNPKDVNQVYGIKSHYVKSPFYAVQQQMANGKPTQTLFTTLNEDFHAKIKRPIASAYSMTTLQSYEPLVNRTIQSLFEQLDQRFASTGVSCPLFDWLQFYAFDVIGQVTCSTSLGFVEQGRDIEGIMHTLGTSMDYHAIVGQLPWLDKVLKKNPVWAWFASPTGPVASFARDRLYVRLQEMKRSEGGGAAPGNGDFVDRFLQAKETHPAVVDDQQVFSYMVTNIFAGSDTTAISLRAIVYYTVKHPRVYAKLMEELIQAQNEGRLSQLATWRESQALPYFDSVVKESLRLHPAVGMILERIVPSEGLQLECGTLLPAGTIVGASPWVLHRDKSVYGEDAAIFRPERWLPYMDEGEETYTARLKSMNGNNMTFGKGHRTCIGKNISLLEIYKMLPSFFLKYDVSLVDPTAEWKLQDSWFVRQEGVEFYLRPRNQGLLKSM</sequence>
<gene>
    <name evidence="8" type="ORF">CBYS24578_00014068</name>
</gene>
<dbReference type="CDD" id="cd11060">
    <property type="entry name" value="CYP57A1-like"/>
    <property type="match status" value="1"/>
</dbReference>
<proteinExistence type="inferred from homology"/>
<dbReference type="InterPro" id="IPR002401">
    <property type="entry name" value="Cyt_P450_E_grp-I"/>
</dbReference>
<keyword evidence="7" id="KW-0503">Monooxygenase</keyword>
<keyword evidence="3 6" id="KW-0349">Heme</keyword>
<dbReference type="InterPro" id="IPR036396">
    <property type="entry name" value="Cyt_P450_sf"/>
</dbReference>
<dbReference type="InterPro" id="IPR001128">
    <property type="entry name" value="Cyt_P450"/>
</dbReference>
<comment type="similarity">
    <text evidence="2 7">Belongs to the cytochrome P450 family.</text>
</comment>
<evidence type="ECO:0000256" key="4">
    <source>
        <dbReference type="ARBA" id="ARBA00022723"/>
    </source>
</evidence>
<dbReference type="PRINTS" id="PR00463">
    <property type="entry name" value="EP450I"/>
</dbReference>